<dbReference type="EMBL" id="FMJE01000004">
    <property type="protein sequence ID" value="SCM81609.1"/>
    <property type="molecule type" value="Genomic_DNA"/>
</dbReference>
<organism evidence="2">
    <name type="scientific">uncultured Sporomusa sp</name>
    <dbReference type="NCBI Taxonomy" id="307249"/>
    <lineage>
        <taxon>Bacteria</taxon>
        <taxon>Bacillati</taxon>
        <taxon>Bacillota</taxon>
        <taxon>Negativicutes</taxon>
        <taxon>Selenomonadales</taxon>
        <taxon>Sporomusaceae</taxon>
        <taxon>Sporomusa</taxon>
        <taxon>environmental samples</taxon>
    </lineage>
</organism>
<evidence type="ECO:0000313" key="2">
    <source>
        <dbReference type="EMBL" id="SCM81609.1"/>
    </source>
</evidence>
<gene>
    <name evidence="2" type="ORF">KL86SPO_40093</name>
</gene>
<keyword evidence="1" id="KW-1277">Toxin-antitoxin system</keyword>
<evidence type="ECO:0000256" key="1">
    <source>
        <dbReference type="ARBA" id="ARBA00022649"/>
    </source>
</evidence>
<reference evidence="2" key="1">
    <citation type="submission" date="2016-08" db="EMBL/GenBank/DDBJ databases">
        <authorList>
            <person name="Seilhamer J.J."/>
        </authorList>
    </citation>
    <scope>NUCLEOTIDE SEQUENCE</scope>
    <source>
        <strain evidence="2">86</strain>
    </source>
</reference>
<sequence length="105" mass="12390">MCSVSKRYRVIFSERAGEMLVQHVRFVAQVSSQAADKLRLDIIESAKSLQEFPERGAWLVDRALPANVYRKLLVDKRYLLIYKIKDDTVYLDYVVDCRQEYSWLL</sequence>
<dbReference type="InterPro" id="IPR035093">
    <property type="entry name" value="RelE/ParE_toxin_dom_sf"/>
</dbReference>
<dbReference type="RefSeq" id="WP_288184587.1">
    <property type="nucleotide sequence ID" value="NZ_LT608335.1"/>
</dbReference>
<name>A0A212LW07_9FIRM</name>
<dbReference type="InterPro" id="IPR007712">
    <property type="entry name" value="RelE/ParE_toxin"/>
</dbReference>
<dbReference type="AlphaFoldDB" id="A0A212LW07"/>
<accession>A0A212LW07</accession>
<protein>
    <submittedName>
        <fullName evidence="2">Plasmid stabilization system</fullName>
    </submittedName>
</protein>
<dbReference type="Pfam" id="PF05016">
    <property type="entry name" value="ParE_toxin"/>
    <property type="match status" value="1"/>
</dbReference>
<proteinExistence type="predicted"/>
<dbReference type="Gene3D" id="3.30.2310.20">
    <property type="entry name" value="RelE-like"/>
    <property type="match status" value="1"/>
</dbReference>